<evidence type="ECO:0000256" key="3">
    <source>
        <dbReference type="ARBA" id="ARBA00022664"/>
    </source>
</evidence>
<accession>A0ABM0TT97</accession>
<evidence type="ECO:0000313" key="10">
    <source>
        <dbReference type="RefSeq" id="XP_010431014.1"/>
    </source>
</evidence>
<dbReference type="PANTHER" id="PTHR18034">
    <property type="entry name" value="CELL CYCLE CONTROL PROTEIN CWF22-RELATED"/>
    <property type="match status" value="1"/>
</dbReference>
<evidence type="ECO:0000256" key="1">
    <source>
        <dbReference type="ARBA" id="ARBA00004123"/>
    </source>
</evidence>
<feature type="region of interest" description="Disordered" evidence="7">
    <location>
        <begin position="330"/>
        <end position="352"/>
    </location>
</feature>
<proteinExistence type="inferred from homology"/>
<feature type="compositionally biased region" description="Acidic residues" evidence="7">
    <location>
        <begin position="333"/>
        <end position="351"/>
    </location>
</feature>
<dbReference type="Proteomes" id="UP000694864">
    <property type="component" value="Chromosome 9"/>
</dbReference>
<dbReference type="InterPro" id="IPR016024">
    <property type="entry name" value="ARM-type_fold"/>
</dbReference>
<dbReference type="Pfam" id="PF02854">
    <property type="entry name" value="MIF4G"/>
    <property type="match status" value="1"/>
</dbReference>
<reference evidence="9" key="1">
    <citation type="journal article" date="2014" name="Nat. Commun.">
        <title>The emerging biofuel crop Camelina sativa retains a highly undifferentiated hexaploid genome structure.</title>
        <authorList>
            <person name="Kagale S."/>
            <person name="Koh C."/>
            <person name="Nixon J."/>
            <person name="Bollina V."/>
            <person name="Clarke W.E."/>
            <person name="Tuteja R."/>
            <person name="Spillane C."/>
            <person name="Robinson S.J."/>
            <person name="Links M.G."/>
            <person name="Clarke C."/>
            <person name="Higgins E.E."/>
            <person name="Huebert T."/>
            <person name="Sharpe A.G."/>
            <person name="Parkin I.A."/>
        </authorList>
    </citation>
    <scope>NUCLEOTIDE SEQUENCE [LARGE SCALE GENOMIC DNA]</scope>
    <source>
        <strain evidence="9">cv. DH55</strain>
    </source>
</reference>
<dbReference type="Gene3D" id="1.25.40.180">
    <property type="match status" value="1"/>
</dbReference>
<gene>
    <name evidence="10" type="primary">LOC104715293</name>
</gene>
<dbReference type="SMART" id="SM00544">
    <property type="entry name" value="MA3"/>
    <property type="match status" value="1"/>
</dbReference>
<dbReference type="RefSeq" id="XP_010431014.1">
    <property type="nucleotide sequence ID" value="XM_010432712.1"/>
</dbReference>
<dbReference type="Pfam" id="PF02847">
    <property type="entry name" value="MA3"/>
    <property type="match status" value="1"/>
</dbReference>
<feature type="region of interest" description="Disordered" evidence="7">
    <location>
        <begin position="578"/>
        <end position="618"/>
    </location>
</feature>
<evidence type="ECO:0000256" key="7">
    <source>
        <dbReference type="SAM" id="MobiDB-lite"/>
    </source>
</evidence>
<keyword evidence="9" id="KW-1185">Reference proteome</keyword>
<sequence length="618" mass="71662">MGRHDSSSDEEERDRKRDRRRRQRHRDKRREREAKSEVAKPNVPELNPSSDSNARALGKTGGVYVPPFKQERKMKEIEDKSSVEYQRLTWDALRKSINGIVNKINARNIENVIPELFAENLIRGKGLFCCSCIKSQMASPEFTDVFAALVAVVNSKFPQVGLLLLKRVVLQLMRACACNDKHQVIAAVKFIAHLVNQQVAKEIIALELVTLLLGNLTDDSVELAVVFVKECGARLQDVTRKGLNEIFKRFLSILHEGDIDKRVQYLIEGLYFTKFPKNPAVRPELDLVEEQYSHYVSLYHKIDPETSLDVFKPDPDFLENEKNYEELKKELLGEEEDGSDATSEDEEDEFDEKAMRIRDKETNIVNLRRMIYQTIMSSDDLEEASHKLLKIKLEPGQEMELCIMLLECCSQKRTYLHYYGSLGQRFCMISKIYQESFEKCFVQQYLMIHRLETNKLRGVARFFGYLLATEAIPWHVFSYIRLTKEDTTSSSRIFLKFLFEELSELLGIRLLNERLQYLAMQESLESIFRKDNQENVRFSINFFTSIGLSGLTENLREYLKNMQHLVIIQQQVEVVESESGSDSFGSESDSESDSSSSSYSDSDLDESDREKRKRRRRG</sequence>
<name>A0ABM0TT97_CAMSA</name>
<evidence type="ECO:0000256" key="5">
    <source>
        <dbReference type="ARBA" id="ARBA00023187"/>
    </source>
</evidence>
<comment type="similarity">
    <text evidence="2">Belongs to the CWC22 family.</text>
</comment>
<keyword evidence="6" id="KW-0539">Nucleus</keyword>
<dbReference type="GeneID" id="104715293"/>
<dbReference type="PROSITE" id="PS51366">
    <property type="entry name" value="MI"/>
    <property type="match status" value="1"/>
</dbReference>
<evidence type="ECO:0000256" key="2">
    <source>
        <dbReference type="ARBA" id="ARBA00006856"/>
    </source>
</evidence>
<dbReference type="InterPro" id="IPR050781">
    <property type="entry name" value="CWC22_splicing_factor"/>
</dbReference>
<evidence type="ECO:0000259" key="8">
    <source>
        <dbReference type="PROSITE" id="PS51366"/>
    </source>
</evidence>
<feature type="region of interest" description="Disordered" evidence="7">
    <location>
        <begin position="1"/>
        <end position="63"/>
    </location>
</feature>
<feature type="domain" description="MI" evidence="8">
    <location>
        <begin position="366"/>
        <end position="482"/>
    </location>
</feature>
<evidence type="ECO:0000256" key="4">
    <source>
        <dbReference type="ARBA" id="ARBA00022845"/>
    </source>
</evidence>
<dbReference type="SUPFAM" id="SSF48371">
    <property type="entry name" value="ARM repeat"/>
    <property type="match status" value="1"/>
</dbReference>
<dbReference type="InterPro" id="IPR003890">
    <property type="entry name" value="MIF4G-like_typ-3"/>
</dbReference>
<dbReference type="PANTHER" id="PTHR18034:SF3">
    <property type="entry name" value="PRE-MRNA-SPLICING FACTOR CWC22 HOMOLOG"/>
    <property type="match status" value="1"/>
</dbReference>
<keyword evidence="4" id="KW-0810">Translation regulation</keyword>
<keyword evidence="3" id="KW-0507">mRNA processing</keyword>
<dbReference type="InterPro" id="IPR003891">
    <property type="entry name" value="Initiation_fac_eIF4g_MI"/>
</dbReference>
<protein>
    <submittedName>
        <fullName evidence="10">Pre-mRNA-splicing factor CWC22 homolog</fullName>
    </submittedName>
</protein>
<reference evidence="10" key="2">
    <citation type="submission" date="2025-08" db="UniProtKB">
        <authorList>
            <consortium name="RefSeq"/>
        </authorList>
    </citation>
    <scope>IDENTIFICATION</scope>
    <source>
        <tissue evidence="10">Leaf</tissue>
    </source>
</reference>
<keyword evidence="5" id="KW-0508">mRNA splicing</keyword>
<organism evidence="9 10">
    <name type="scientific">Camelina sativa</name>
    <name type="common">False flax</name>
    <name type="synonym">Myagrum sativum</name>
    <dbReference type="NCBI Taxonomy" id="90675"/>
    <lineage>
        <taxon>Eukaryota</taxon>
        <taxon>Viridiplantae</taxon>
        <taxon>Streptophyta</taxon>
        <taxon>Embryophyta</taxon>
        <taxon>Tracheophyta</taxon>
        <taxon>Spermatophyta</taxon>
        <taxon>Magnoliopsida</taxon>
        <taxon>eudicotyledons</taxon>
        <taxon>Gunneridae</taxon>
        <taxon>Pentapetalae</taxon>
        <taxon>rosids</taxon>
        <taxon>malvids</taxon>
        <taxon>Brassicales</taxon>
        <taxon>Brassicaceae</taxon>
        <taxon>Camelineae</taxon>
        <taxon>Camelina</taxon>
    </lineage>
</organism>
<feature type="compositionally biased region" description="Low complexity" evidence="7">
    <location>
        <begin position="578"/>
        <end position="601"/>
    </location>
</feature>
<evidence type="ECO:0000313" key="9">
    <source>
        <dbReference type="Proteomes" id="UP000694864"/>
    </source>
</evidence>
<dbReference type="SMART" id="SM00543">
    <property type="entry name" value="MIF4G"/>
    <property type="match status" value="1"/>
</dbReference>
<feature type="compositionally biased region" description="Basic residues" evidence="7">
    <location>
        <begin position="16"/>
        <end position="29"/>
    </location>
</feature>
<comment type="subcellular location">
    <subcellularLocation>
        <location evidence="1">Nucleus</location>
    </subcellularLocation>
</comment>
<evidence type="ECO:0000256" key="6">
    <source>
        <dbReference type="ARBA" id="ARBA00023242"/>
    </source>
</evidence>